<sequence>MSVIISSQQCRRYLASIFFAGMCAQKAGDDCLGYQDRYKIYHYNQDCYGSFCCGNCEYRYCCLNPSTKFSEDDQNDWYSSFFSLCYPNYFKIRVTRTFLSLHVFYQTVVILIPAMVAGIVGLIAFILIFVCCCVCPCCCLYKMCRKPQRKYCFFLNLSLFIYDFSRYSVPHSKSMAAVDSFLPLQRGSSFAVSLFHRFLSVQFYIMIFLNAPCSAS</sequence>
<evidence type="ECO:0000256" key="9">
    <source>
        <dbReference type="ARBA" id="ARBA00037507"/>
    </source>
</evidence>
<name>A0A8C8E3Y4_9TELE</name>
<dbReference type="Proteomes" id="UP000694383">
    <property type="component" value="Unplaced"/>
</dbReference>
<dbReference type="GO" id="GO:0006915">
    <property type="term" value="P:apoptotic process"/>
    <property type="evidence" value="ECO:0007669"/>
    <property type="project" value="UniProtKB-KW"/>
</dbReference>
<evidence type="ECO:0000256" key="8">
    <source>
        <dbReference type="ARBA" id="ARBA00023242"/>
    </source>
</evidence>
<keyword evidence="4" id="KW-0053">Apoptosis</keyword>
<feature type="transmembrane region" description="Helical" evidence="13">
    <location>
        <begin position="122"/>
        <end position="144"/>
    </location>
</feature>
<organism evidence="15 16">
    <name type="scientific">Oryzias sinensis</name>
    <name type="common">Chinese medaka</name>
    <dbReference type="NCBI Taxonomy" id="183150"/>
    <lineage>
        <taxon>Eukaryota</taxon>
        <taxon>Metazoa</taxon>
        <taxon>Chordata</taxon>
        <taxon>Craniata</taxon>
        <taxon>Vertebrata</taxon>
        <taxon>Euteleostomi</taxon>
        <taxon>Actinopterygii</taxon>
        <taxon>Neopterygii</taxon>
        <taxon>Teleostei</taxon>
        <taxon>Neoteleostei</taxon>
        <taxon>Acanthomorphata</taxon>
        <taxon>Ovalentaria</taxon>
        <taxon>Atherinomorphae</taxon>
        <taxon>Beloniformes</taxon>
        <taxon>Adrianichthyidae</taxon>
        <taxon>Oryziinae</taxon>
        <taxon>Oryzias</taxon>
    </lineage>
</organism>
<evidence type="ECO:0000256" key="10">
    <source>
        <dbReference type="ARBA" id="ARBA00038108"/>
    </source>
</evidence>
<evidence type="ECO:0000256" key="11">
    <source>
        <dbReference type="ARBA" id="ARBA00040441"/>
    </source>
</evidence>
<evidence type="ECO:0000256" key="2">
    <source>
        <dbReference type="ARBA" id="ARBA00004126"/>
    </source>
</evidence>
<feature type="transmembrane region" description="Helical" evidence="13">
    <location>
        <begin position="98"/>
        <end position="116"/>
    </location>
</feature>
<evidence type="ECO:0000256" key="5">
    <source>
        <dbReference type="ARBA" id="ARBA00022824"/>
    </source>
</evidence>
<reference evidence="15" key="1">
    <citation type="submission" date="2025-08" db="UniProtKB">
        <authorList>
            <consortium name="Ensembl"/>
        </authorList>
    </citation>
    <scope>IDENTIFICATION</scope>
</reference>
<proteinExistence type="inferred from homology"/>
<dbReference type="InterPro" id="IPR053891">
    <property type="entry name" value="Shisa_N"/>
</dbReference>
<evidence type="ECO:0000256" key="1">
    <source>
        <dbReference type="ARBA" id="ARBA00004115"/>
    </source>
</evidence>
<keyword evidence="6 13" id="KW-1133">Transmembrane helix</keyword>
<dbReference type="AlphaFoldDB" id="A0A8C8E3Y4"/>
<dbReference type="GO" id="GO:0005789">
    <property type="term" value="C:endoplasmic reticulum membrane"/>
    <property type="evidence" value="ECO:0007669"/>
    <property type="project" value="UniProtKB-SubCell"/>
</dbReference>
<evidence type="ECO:0000256" key="3">
    <source>
        <dbReference type="ARBA" id="ARBA00022692"/>
    </source>
</evidence>
<comment type="similarity">
    <text evidence="10">Belongs to the shisa family.</text>
</comment>
<evidence type="ECO:0000256" key="7">
    <source>
        <dbReference type="ARBA" id="ARBA00023136"/>
    </source>
</evidence>
<reference evidence="15" key="2">
    <citation type="submission" date="2025-09" db="UniProtKB">
        <authorList>
            <consortium name="Ensembl"/>
        </authorList>
    </citation>
    <scope>IDENTIFICATION</scope>
</reference>
<keyword evidence="8" id="KW-0539">Nucleus</keyword>
<dbReference type="GO" id="GO:0031965">
    <property type="term" value="C:nuclear membrane"/>
    <property type="evidence" value="ECO:0007669"/>
    <property type="project" value="UniProtKB-SubCell"/>
</dbReference>
<keyword evidence="16" id="KW-1185">Reference proteome</keyword>
<accession>A0A8C8E3Y4</accession>
<dbReference type="InterPro" id="IPR026910">
    <property type="entry name" value="Shisa"/>
</dbReference>
<evidence type="ECO:0000313" key="16">
    <source>
        <dbReference type="Proteomes" id="UP000694383"/>
    </source>
</evidence>
<feature type="domain" description="Shisa N-terminal" evidence="14">
    <location>
        <begin position="28"/>
        <end position="75"/>
    </location>
</feature>
<evidence type="ECO:0000313" key="15">
    <source>
        <dbReference type="Ensembl" id="ENSOSIP00000051319.1"/>
    </source>
</evidence>
<dbReference type="Pfam" id="PF13908">
    <property type="entry name" value="Shisa_N"/>
    <property type="match status" value="1"/>
</dbReference>
<evidence type="ECO:0000256" key="4">
    <source>
        <dbReference type="ARBA" id="ARBA00022703"/>
    </source>
</evidence>
<dbReference type="Ensembl" id="ENSOSIT00000053890.1">
    <property type="protein sequence ID" value="ENSOSIP00000051319.1"/>
    <property type="gene ID" value="ENSOSIG00000023813.1"/>
</dbReference>
<keyword evidence="7 13" id="KW-0472">Membrane</keyword>
<comment type="function">
    <text evidence="9">Can induce apoptosis in a caspase-dependent manner and plays a role in p53/TP53-dependent apoptosis.</text>
</comment>
<evidence type="ECO:0000256" key="12">
    <source>
        <dbReference type="ARBA" id="ARBA00041983"/>
    </source>
</evidence>
<keyword evidence="5" id="KW-0256">Endoplasmic reticulum</keyword>
<dbReference type="PANTHER" id="PTHR31395:SF14">
    <property type="entry name" value="PROTEIN SHISA-5"/>
    <property type="match status" value="1"/>
</dbReference>
<comment type="subcellular location">
    <subcellularLocation>
        <location evidence="1">Endoplasmic reticulum membrane</location>
        <topology evidence="1">Single-pass type I membrane protein</topology>
    </subcellularLocation>
    <subcellularLocation>
        <location evidence="2">Nucleus membrane</location>
    </subcellularLocation>
</comment>
<evidence type="ECO:0000256" key="6">
    <source>
        <dbReference type="ARBA" id="ARBA00022989"/>
    </source>
</evidence>
<protein>
    <recommendedName>
        <fullName evidence="11">Protein shisa-5</fullName>
    </recommendedName>
    <alternativeName>
        <fullName evidence="12">Scotin</fullName>
    </alternativeName>
</protein>
<evidence type="ECO:0000259" key="14">
    <source>
        <dbReference type="Pfam" id="PF13908"/>
    </source>
</evidence>
<keyword evidence="3 13" id="KW-0812">Transmembrane</keyword>
<evidence type="ECO:0000256" key="13">
    <source>
        <dbReference type="SAM" id="Phobius"/>
    </source>
</evidence>
<dbReference type="PANTHER" id="PTHR31395">
    <property type="entry name" value="SHISA"/>
    <property type="match status" value="1"/>
</dbReference>